<evidence type="ECO:0000259" key="2">
    <source>
        <dbReference type="PROSITE" id="PS50003"/>
    </source>
</evidence>
<dbReference type="InterPro" id="IPR011993">
    <property type="entry name" value="PH-like_dom_sf"/>
</dbReference>
<feature type="compositionally biased region" description="Low complexity" evidence="1">
    <location>
        <begin position="511"/>
        <end position="532"/>
    </location>
</feature>
<reference evidence="3" key="1">
    <citation type="journal article" date="2023" name="BMC Genomics">
        <title>Chromosome-level genome assemblies of Cutaneotrichosporon spp. (Trichosporonales, Basidiomycota) reveal imbalanced evolution between nucleotide sequences and chromosome synteny.</title>
        <authorList>
            <person name="Kobayashi Y."/>
            <person name="Kayamori A."/>
            <person name="Aoki K."/>
            <person name="Shiwa Y."/>
            <person name="Matsutani M."/>
            <person name="Fujita N."/>
            <person name="Sugita T."/>
            <person name="Iwasaki W."/>
            <person name="Tanaka N."/>
            <person name="Takashima M."/>
        </authorList>
    </citation>
    <scope>NUCLEOTIDE SEQUENCE</scope>
    <source>
        <strain evidence="3">HIS016</strain>
    </source>
</reference>
<feature type="compositionally biased region" description="Low complexity" evidence="1">
    <location>
        <begin position="191"/>
        <end position="201"/>
    </location>
</feature>
<feature type="compositionally biased region" description="Basic and acidic residues" evidence="1">
    <location>
        <begin position="492"/>
        <end position="508"/>
    </location>
</feature>
<feature type="compositionally biased region" description="Low complexity" evidence="1">
    <location>
        <begin position="154"/>
        <end position="167"/>
    </location>
</feature>
<organism evidence="3 4">
    <name type="scientific">Cutaneotrichosporon spelunceum</name>
    <dbReference type="NCBI Taxonomy" id="1672016"/>
    <lineage>
        <taxon>Eukaryota</taxon>
        <taxon>Fungi</taxon>
        <taxon>Dikarya</taxon>
        <taxon>Basidiomycota</taxon>
        <taxon>Agaricomycotina</taxon>
        <taxon>Tremellomycetes</taxon>
        <taxon>Trichosporonales</taxon>
        <taxon>Trichosporonaceae</taxon>
        <taxon>Cutaneotrichosporon</taxon>
    </lineage>
</organism>
<feature type="compositionally biased region" description="Low complexity" evidence="1">
    <location>
        <begin position="1173"/>
        <end position="1187"/>
    </location>
</feature>
<dbReference type="SMART" id="SM00233">
    <property type="entry name" value="PH"/>
    <property type="match status" value="1"/>
</dbReference>
<dbReference type="Gene3D" id="2.30.29.30">
    <property type="entry name" value="Pleckstrin-homology domain (PH domain)/Phosphotyrosine-binding domain (PTB)"/>
    <property type="match status" value="1"/>
</dbReference>
<feature type="compositionally biased region" description="Polar residues" evidence="1">
    <location>
        <begin position="1237"/>
        <end position="1250"/>
    </location>
</feature>
<feature type="compositionally biased region" description="Basic and acidic residues" evidence="1">
    <location>
        <begin position="458"/>
        <end position="467"/>
    </location>
</feature>
<feature type="compositionally biased region" description="Low complexity" evidence="1">
    <location>
        <begin position="273"/>
        <end position="289"/>
    </location>
</feature>
<feature type="region of interest" description="Disordered" evidence="1">
    <location>
        <begin position="1805"/>
        <end position="1834"/>
    </location>
</feature>
<feature type="compositionally biased region" description="Basic and acidic residues" evidence="1">
    <location>
        <begin position="1628"/>
        <end position="1650"/>
    </location>
</feature>
<feature type="compositionally biased region" description="Acidic residues" evidence="1">
    <location>
        <begin position="1577"/>
        <end position="1589"/>
    </location>
</feature>
<feature type="region of interest" description="Disordered" evidence="1">
    <location>
        <begin position="377"/>
        <end position="663"/>
    </location>
</feature>
<feature type="compositionally biased region" description="Pro residues" evidence="1">
    <location>
        <begin position="605"/>
        <end position="624"/>
    </location>
</feature>
<dbReference type="SUPFAM" id="SSF50729">
    <property type="entry name" value="PH domain-like"/>
    <property type="match status" value="1"/>
</dbReference>
<feature type="compositionally biased region" description="Low complexity" evidence="1">
    <location>
        <begin position="867"/>
        <end position="881"/>
    </location>
</feature>
<feature type="compositionally biased region" description="Low complexity" evidence="1">
    <location>
        <begin position="680"/>
        <end position="695"/>
    </location>
</feature>
<feature type="compositionally biased region" description="Low complexity" evidence="1">
    <location>
        <begin position="931"/>
        <end position="941"/>
    </location>
</feature>
<feature type="region of interest" description="Disordered" evidence="1">
    <location>
        <begin position="1301"/>
        <end position="1390"/>
    </location>
</feature>
<feature type="region of interest" description="Disordered" evidence="1">
    <location>
        <begin position="1607"/>
        <end position="1650"/>
    </location>
</feature>
<dbReference type="Pfam" id="PF00169">
    <property type="entry name" value="PH"/>
    <property type="match status" value="1"/>
</dbReference>
<feature type="region of interest" description="Disordered" evidence="1">
    <location>
        <begin position="680"/>
        <end position="802"/>
    </location>
</feature>
<accession>A0AAD3YDM0</accession>
<feature type="compositionally biased region" description="Polar residues" evidence="1">
    <location>
        <begin position="397"/>
        <end position="436"/>
    </location>
</feature>
<sequence length="1971" mass="209260">MSADTSDRALAAAAAALHDPSSPSSWLAATYAPGTTAIVLRATGGRPWFPGLRDAIETTQDVSFAYVLVRDKGLVLLVLGGVGGVKRAKAIVHARAFAAIFPDYLALATLTTAAELTHKLIAERLGMPIDHVVQDGGASSPSASAVIGPPLTQPASPFLSTSSSSPTPAFPPKSQSPPIPPTCSISAPAVSSSEPTSGPSSNAGLTPRGAAFAQSTERDLSDLPDDPETPRAAVQPAATTSSVVAPVPQRPRKRSASPPPSRGIDKARPPPHSHSQPTSPSIPSPESMPNMMARAGPPIAPTPTTPITPVTPKAPIDPNAPQQLYQGAKAARSQPAFDTVSRDGQVPALPEMSSRETTFPVAGGLVTAAATVLGVRTAPSTQTSSPLLSSPNAGFHSPSSSALSNWSDSPRQRSVSNSSGRQGSEASWTRPFSSRDSGYWGGRPPSRDASVPTSVTSDSRRSSRRGSDPSFSPSMLGRMSMGDAPPVPPLPHELRSASREPMRGEPEPLRVASVPHSPASSPLIQSPHSRNGSSGGRHSHFMAVPLPVADHPLPAVPTIPNPLPNLAGMPLAPSSAVGSPPIGFGSPPIPQRSRQRLPSGHGARPLPPPSPVPDGPLPPVPNVPPLSSSKTPLRPPRRSLNRSAGPSPDPSADGFNQHPLPPVPTAVRVASIAIADSGQSSLLSSPLVSSPQASPGLSAEPVSPLSPHSRVGSGSGSGSAGFYSARSSLAERPNSARNSSRFDSIRSSMRYESALDTLTRDSRRPNSMGPISTMLPYAQPESPKALPPQSEQQTAAAQQRSAVGLGLGMPPVDLTAPVHQRSLELVDDWAARPLSTSSFASIKSNRAQPPPPVTIPVAARTSGITVAQDSAPSSAASSVRSAGKRLGPRRANSISRKPVPVVDPALLSSPDEMMTKTPARKSSLRRVVEASVSPQLSSSPSMAGPTELLAAPEALMVPPPRDSSRASTPRLPPSPAFGTPPVAAASLDIDGGMLQTISPSPKPRSVRSASGSSSSSLLIRAASVRSSPRFGSPAKLERSRSLKGRDLRPEILPGEGRTVCGIDRSTVGSDVVGAVTAVPTWQPQTPQKETTPLEDAASPHSILSSNFSAEAMEINEAPALASAQVVTATPALARVLSLSNGQVTNITPDSTRSDKTRHLPSPASPSRRAAGHAKSASESETTTASKSPSLGGRHSKSSSTSETYTVSRGIGLGFVPAHGDDVERITAEDDVIEALSKVSSRGASTPSLGSRNVVDLGSEKSTPTQGFAAAMPAYASPPSRLLDLSPPIPPQPKTHLVPPMAPPASAASTPHVVRRKTSSKFRMPFRSPRTLAEEDDLSPPMSPTSARLRTQSITNAFRRRRNTNSGTPPGSPPVRNSLVSSNSTSEDHSTLPYEYGLQGLGLSSFALAPSAYRTPGGGIGYTPPKMERKLSLTAQEAFASARERQAMEQAAQLEAFRKSEKARSISHTSSVNRISRVTSLAMSSELMSDESHYDDASDEVPQSLSLAMVTVAGSEPAASPVEQLAAAASAARSNRHGPRYSPTVDEETERQRAKELTRQRRVSLRGEDEFHDAVSQMDDDFIDSDSDSELELNGFNHDLDVAAEREQAARTELAEREERDAATCAQAERSEHEAAERAEREAAESEVAAREMAGREAAAFQAAELARLEAAKRADRDAEELGLQQEREADELRLQREREAEELRLQQEREAEELRILEEREALLVAETRRLEKERLRMEAARIEEERLAAKEEERLDALLRAEEEERRTAAEEEGRIREKQEAESARQAQEHRLVEMEERLAAQQEEARLAAEREAEREAAERAEEARLEAEREEHEREAIAAAKAEQERLERFARERDEVTRQLKGGKAEGGIMLRGWVTVQTMNSPTWRRRYFHLLAAELLLFKSDSESDTGRPLTSVRLDTAKINEAYEESAVQGSWKLEAGAKEYYMFADSFEDRATVLQALAIAIG</sequence>
<feature type="compositionally biased region" description="Low complexity" evidence="1">
    <location>
        <begin position="1006"/>
        <end position="1027"/>
    </location>
</feature>
<evidence type="ECO:0000313" key="3">
    <source>
        <dbReference type="EMBL" id="GMK58102.1"/>
    </source>
</evidence>
<feature type="region of interest" description="Disordered" evidence="1">
    <location>
        <begin position="1528"/>
        <end position="1589"/>
    </location>
</feature>
<gene>
    <name evidence="3" type="ORF">CspeluHIS016_0501340</name>
</gene>
<comment type="caution">
    <text evidence="3">The sequence shown here is derived from an EMBL/GenBank/DDBJ whole genome shotgun (WGS) entry which is preliminary data.</text>
</comment>
<feature type="compositionally biased region" description="Basic and acidic residues" evidence="1">
    <location>
        <begin position="1549"/>
        <end position="1572"/>
    </location>
</feature>
<feature type="compositionally biased region" description="Polar residues" evidence="1">
    <location>
        <begin position="789"/>
        <end position="801"/>
    </location>
</feature>
<feature type="compositionally biased region" description="Pro residues" evidence="1">
    <location>
        <begin position="168"/>
        <end position="181"/>
    </location>
</feature>
<feature type="compositionally biased region" description="Polar residues" evidence="1">
    <location>
        <begin position="735"/>
        <end position="747"/>
    </location>
</feature>
<feature type="compositionally biased region" description="Low complexity" evidence="1">
    <location>
        <begin position="377"/>
        <end position="391"/>
    </location>
</feature>
<keyword evidence="4" id="KW-1185">Reference proteome</keyword>
<proteinExistence type="predicted"/>
<dbReference type="CDD" id="cd00821">
    <property type="entry name" value="PH"/>
    <property type="match status" value="1"/>
</dbReference>
<name>A0AAD3YDM0_9TREE</name>
<feature type="region of interest" description="Disordered" evidence="1">
    <location>
        <begin position="138"/>
        <end position="355"/>
    </location>
</feature>
<dbReference type="Proteomes" id="UP001222932">
    <property type="component" value="Unassembled WGS sequence"/>
</dbReference>
<feature type="region of interest" description="Disordered" evidence="1">
    <location>
        <begin position="1143"/>
        <end position="1203"/>
    </location>
</feature>
<feature type="region of interest" description="Disordered" evidence="1">
    <location>
        <begin position="1237"/>
        <end position="1264"/>
    </location>
</feature>
<feature type="domain" description="PH" evidence="2">
    <location>
        <begin position="1873"/>
        <end position="1971"/>
    </location>
</feature>
<dbReference type="EMBL" id="BTCM01000005">
    <property type="protein sequence ID" value="GMK58102.1"/>
    <property type="molecule type" value="Genomic_DNA"/>
</dbReference>
<feature type="compositionally biased region" description="Low complexity" evidence="1">
    <location>
        <begin position="307"/>
        <end position="316"/>
    </location>
</feature>
<dbReference type="InterPro" id="IPR001849">
    <property type="entry name" value="PH_domain"/>
</dbReference>
<feature type="compositionally biased region" description="Pro residues" evidence="1">
    <location>
        <begin position="554"/>
        <end position="563"/>
    </location>
</feature>
<feature type="compositionally biased region" description="Polar residues" evidence="1">
    <location>
        <begin position="1343"/>
        <end position="1355"/>
    </location>
</feature>
<protein>
    <recommendedName>
        <fullName evidence="2">PH domain-containing protein</fullName>
    </recommendedName>
</protein>
<dbReference type="PROSITE" id="PS50003">
    <property type="entry name" value="PH_DOMAIN"/>
    <property type="match status" value="1"/>
</dbReference>
<feature type="compositionally biased region" description="Basic and acidic residues" evidence="1">
    <location>
        <begin position="1607"/>
        <end position="1621"/>
    </location>
</feature>
<feature type="region of interest" description="Disordered" evidence="1">
    <location>
        <begin position="865"/>
        <end position="1042"/>
    </location>
</feature>
<reference evidence="3" key="2">
    <citation type="submission" date="2023-06" db="EMBL/GenBank/DDBJ databases">
        <authorList>
            <person name="Kobayashi Y."/>
            <person name="Kayamori A."/>
            <person name="Aoki K."/>
            <person name="Shiwa Y."/>
            <person name="Fujita N."/>
            <person name="Sugita T."/>
            <person name="Iwasaki W."/>
            <person name="Tanaka N."/>
            <person name="Takashima M."/>
        </authorList>
    </citation>
    <scope>NUCLEOTIDE SEQUENCE</scope>
    <source>
        <strain evidence="3">HIS016</strain>
    </source>
</reference>
<evidence type="ECO:0000256" key="1">
    <source>
        <dbReference type="SAM" id="MobiDB-lite"/>
    </source>
</evidence>
<evidence type="ECO:0000313" key="4">
    <source>
        <dbReference type="Proteomes" id="UP001222932"/>
    </source>
</evidence>
<feature type="region of interest" description="Disordered" evidence="1">
    <location>
        <begin position="1765"/>
        <end position="1790"/>
    </location>
</feature>